<keyword evidence="6" id="KW-1185">Reference proteome</keyword>
<comment type="catalytic activity">
    <reaction evidence="2">
        <text>2 GTP = 3',3'-c-di-GMP + 2 diphosphate</text>
        <dbReference type="Rhea" id="RHEA:24898"/>
        <dbReference type="ChEBI" id="CHEBI:33019"/>
        <dbReference type="ChEBI" id="CHEBI:37565"/>
        <dbReference type="ChEBI" id="CHEBI:58805"/>
        <dbReference type="EC" id="2.7.7.65"/>
    </reaction>
</comment>
<feature type="transmembrane region" description="Helical" evidence="3">
    <location>
        <begin position="149"/>
        <end position="168"/>
    </location>
</feature>
<comment type="caution">
    <text evidence="5">The sequence shown here is derived from an EMBL/GenBank/DDBJ whole genome shotgun (WGS) entry which is preliminary data.</text>
</comment>
<dbReference type="EC" id="2.7.7.65" evidence="1"/>
<dbReference type="SUPFAM" id="SSF55073">
    <property type="entry name" value="Nucleotide cyclase"/>
    <property type="match status" value="1"/>
</dbReference>
<accession>A0A261UYL8</accession>
<keyword evidence="3" id="KW-0472">Membrane</keyword>
<dbReference type="FunFam" id="3.30.70.270:FF:000001">
    <property type="entry name" value="Diguanylate cyclase domain protein"/>
    <property type="match status" value="1"/>
</dbReference>
<keyword evidence="3" id="KW-1133">Transmembrane helix</keyword>
<dbReference type="InterPro" id="IPR000160">
    <property type="entry name" value="GGDEF_dom"/>
</dbReference>
<dbReference type="CDD" id="cd01949">
    <property type="entry name" value="GGDEF"/>
    <property type="match status" value="1"/>
</dbReference>
<gene>
    <name evidence="5" type="ORF">CAL28_01085</name>
</gene>
<sequence length="394" mass="42491">MFSPVALYVIGIMSGVVSTAVLGSLLRTRIPGVASWICAHSLIVLSMFLLALNSISPPRLTIAAAGALFLTAGLLVLHGYRRFFGLRAIRLDEMAAYAIAIGGLAYFTYLTPSLNARIVIVSTFLGYVRMAVSWTAYSHRPRHRPAYSYFFVAAVAAAGGLVHAARALAVVLGLENHTHFMQPNASNIGFIATGIVTLPCLAIGAVMLAYDRMAELMERLATIDEMTGALTRREFMAQAEAHLERARRTQSTFAIAILDIDHFKAINDTHGHAAGDLALSYFSSIVARHIRAGDIFGRLGGEEFAILLPDTRGEEAEALLNRLRVRVTESRLSAHCGEISCTFSAGVDECQPGDTLADLMARADAALYSAKAMGRNLVVSAIPTEEQAPRLVNR</sequence>
<feature type="transmembrane region" description="Helical" evidence="3">
    <location>
        <begin position="116"/>
        <end position="137"/>
    </location>
</feature>
<organism evidence="5 6">
    <name type="scientific">Bordetella genomosp. 11</name>
    <dbReference type="NCBI Taxonomy" id="1416808"/>
    <lineage>
        <taxon>Bacteria</taxon>
        <taxon>Pseudomonadati</taxon>
        <taxon>Pseudomonadota</taxon>
        <taxon>Betaproteobacteria</taxon>
        <taxon>Burkholderiales</taxon>
        <taxon>Alcaligenaceae</taxon>
        <taxon>Bordetella</taxon>
    </lineage>
</organism>
<dbReference type="EMBL" id="NEVS01000001">
    <property type="protein sequence ID" value="OZI66370.1"/>
    <property type="molecule type" value="Genomic_DNA"/>
</dbReference>
<evidence type="ECO:0000256" key="3">
    <source>
        <dbReference type="SAM" id="Phobius"/>
    </source>
</evidence>
<feature type="transmembrane region" description="Helical" evidence="3">
    <location>
        <begin position="91"/>
        <end position="110"/>
    </location>
</feature>
<evidence type="ECO:0000256" key="2">
    <source>
        <dbReference type="ARBA" id="ARBA00034247"/>
    </source>
</evidence>
<feature type="domain" description="GGDEF" evidence="4">
    <location>
        <begin position="251"/>
        <end position="383"/>
    </location>
</feature>
<dbReference type="AlphaFoldDB" id="A0A261UYL8"/>
<evidence type="ECO:0000313" key="6">
    <source>
        <dbReference type="Proteomes" id="UP000215767"/>
    </source>
</evidence>
<feature type="transmembrane region" description="Helical" evidence="3">
    <location>
        <begin position="33"/>
        <end position="55"/>
    </location>
</feature>
<dbReference type="InterPro" id="IPR029787">
    <property type="entry name" value="Nucleotide_cyclase"/>
</dbReference>
<dbReference type="PANTHER" id="PTHR45138:SF9">
    <property type="entry name" value="DIGUANYLATE CYCLASE DGCM-RELATED"/>
    <property type="match status" value="1"/>
</dbReference>
<proteinExistence type="predicted"/>
<protein>
    <recommendedName>
        <fullName evidence="1">diguanylate cyclase</fullName>
        <ecNumber evidence="1">2.7.7.65</ecNumber>
    </recommendedName>
</protein>
<dbReference type="Gene3D" id="3.30.70.270">
    <property type="match status" value="1"/>
</dbReference>
<dbReference type="NCBIfam" id="TIGR00254">
    <property type="entry name" value="GGDEF"/>
    <property type="match status" value="1"/>
</dbReference>
<keyword evidence="3" id="KW-0812">Transmembrane</keyword>
<dbReference type="Proteomes" id="UP000215767">
    <property type="component" value="Unassembled WGS sequence"/>
</dbReference>
<feature type="transmembrane region" description="Helical" evidence="3">
    <location>
        <begin position="6"/>
        <end position="26"/>
    </location>
</feature>
<dbReference type="PANTHER" id="PTHR45138">
    <property type="entry name" value="REGULATORY COMPONENTS OF SENSORY TRANSDUCTION SYSTEM"/>
    <property type="match status" value="1"/>
</dbReference>
<feature type="transmembrane region" description="Helical" evidence="3">
    <location>
        <begin position="61"/>
        <end position="79"/>
    </location>
</feature>
<dbReference type="SMART" id="SM00267">
    <property type="entry name" value="GGDEF"/>
    <property type="match status" value="1"/>
</dbReference>
<dbReference type="GO" id="GO:0052621">
    <property type="term" value="F:diguanylate cyclase activity"/>
    <property type="evidence" value="ECO:0007669"/>
    <property type="project" value="UniProtKB-EC"/>
</dbReference>
<evidence type="ECO:0000256" key="1">
    <source>
        <dbReference type="ARBA" id="ARBA00012528"/>
    </source>
</evidence>
<dbReference type="InterPro" id="IPR050469">
    <property type="entry name" value="Diguanylate_Cyclase"/>
</dbReference>
<dbReference type="InterPro" id="IPR043128">
    <property type="entry name" value="Rev_trsase/Diguanyl_cyclase"/>
</dbReference>
<evidence type="ECO:0000313" key="5">
    <source>
        <dbReference type="EMBL" id="OZI66370.1"/>
    </source>
</evidence>
<dbReference type="RefSeq" id="WP_094839580.1">
    <property type="nucleotide sequence ID" value="NZ_NEVS01000001.1"/>
</dbReference>
<reference evidence="6" key="1">
    <citation type="submission" date="2017-05" db="EMBL/GenBank/DDBJ databases">
        <title>Complete and WGS of Bordetella genogroups.</title>
        <authorList>
            <person name="Spilker T."/>
            <person name="Lipuma J."/>
        </authorList>
    </citation>
    <scope>NUCLEOTIDE SEQUENCE [LARGE SCALE GENOMIC DNA]</scope>
    <source>
        <strain evidence="6">AU8856</strain>
    </source>
</reference>
<name>A0A261UYL8_9BORD</name>
<evidence type="ECO:0000259" key="4">
    <source>
        <dbReference type="PROSITE" id="PS50887"/>
    </source>
</evidence>
<dbReference type="OrthoDB" id="9813903at2"/>
<dbReference type="Pfam" id="PF00990">
    <property type="entry name" value="GGDEF"/>
    <property type="match status" value="1"/>
</dbReference>
<dbReference type="PROSITE" id="PS50887">
    <property type="entry name" value="GGDEF"/>
    <property type="match status" value="1"/>
</dbReference>
<feature type="transmembrane region" description="Helical" evidence="3">
    <location>
        <begin position="188"/>
        <end position="210"/>
    </location>
</feature>